<dbReference type="Proteomes" id="UP000594638">
    <property type="component" value="Unassembled WGS sequence"/>
</dbReference>
<evidence type="ECO:0000313" key="1">
    <source>
        <dbReference type="EMBL" id="CAA2968026.1"/>
    </source>
</evidence>
<dbReference type="EMBL" id="CACTIH010001897">
    <property type="protein sequence ID" value="CAA2968026.1"/>
    <property type="molecule type" value="Genomic_DNA"/>
</dbReference>
<dbReference type="AlphaFoldDB" id="A0A8S0QN93"/>
<protein>
    <submittedName>
        <fullName evidence="1">Uncharacterized protein</fullName>
    </submittedName>
</protein>
<dbReference type="Gramene" id="OE9A089790T1">
    <property type="protein sequence ID" value="OE9A089790C1"/>
    <property type="gene ID" value="OE9A089790"/>
</dbReference>
<gene>
    <name evidence="1" type="ORF">OLEA9_A089790</name>
</gene>
<accession>A0A8S0QN93</accession>
<reference evidence="1 2" key="1">
    <citation type="submission" date="2019-12" db="EMBL/GenBank/DDBJ databases">
        <authorList>
            <person name="Alioto T."/>
            <person name="Alioto T."/>
            <person name="Gomez Garrido J."/>
        </authorList>
    </citation>
    <scope>NUCLEOTIDE SEQUENCE [LARGE SCALE GENOMIC DNA]</scope>
</reference>
<keyword evidence="2" id="KW-1185">Reference proteome</keyword>
<comment type="caution">
    <text evidence="1">The sequence shown here is derived from an EMBL/GenBank/DDBJ whole genome shotgun (WGS) entry which is preliminary data.</text>
</comment>
<evidence type="ECO:0000313" key="2">
    <source>
        <dbReference type="Proteomes" id="UP000594638"/>
    </source>
</evidence>
<name>A0A8S0QN93_OLEEU</name>
<sequence length="100" mass="11647">MKKLRHLTYRLTATKGGIQRDRIDLDSVFFKFNFVSYFRVKLFILNLDHAIPLDSSFGSFQNGDLSKASSHRIMPGKFTLFLYGEEREEFSYKMQAVNGI</sequence>
<organism evidence="1 2">
    <name type="scientific">Olea europaea subsp. europaea</name>
    <dbReference type="NCBI Taxonomy" id="158383"/>
    <lineage>
        <taxon>Eukaryota</taxon>
        <taxon>Viridiplantae</taxon>
        <taxon>Streptophyta</taxon>
        <taxon>Embryophyta</taxon>
        <taxon>Tracheophyta</taxon>
        <taxon>Spermatophyta</taxon>
        <taxon>Magnoliopsida</taxon>
        <taxon>eudicotyledons</taxon>
        <taxon>Gunneridae</taxon>
        <taxon>Pentapetalae</taxon>
        <taxon>asterids</taxon>
        <taxon>lamiids</taxon>
        <taxon>Lamiales</taxon>
        <taxon>Oleaceae</taxon>
        <taxon>Oleeae</taxon>
        <taxon>Olea</taxon>
    </lineage>
</organism>
<proteinExistence type="predicted"/>